<dbReference type="AlphaFoldDB" id="A0A4R7TFH6"/>
<reference evidence="2 3" key="1">
    <citation type="submission" date="2019-03" db="EMBL/GenBank/DDBJ databases">
        <title>Genomic Encyclopedia of Type Strains, Phase III (KMG-III): the genomes of soil and plant-associated and newly described type strains.</title>
        <authorList>
            <person name="Whitman W."/>
        </authorList>
    </citation>
    <scope>NUCLEOTIDE SEQUENCE [LARGE SCALE GENOMIC DNA]</scope>
    <source>
        <strain evidence="2 3">VKM Ac-2575</strain>
    </source>
</reference>
<dbReference type="Gene3D" id="2.130.10.10">
    <property type="entry name" value="YVTN repeat-like/Quinoprotein amine dehydrogenase"/>
    <property type="match status" value="1"/>
</dbReference>
<gene>
    <name evidence="2" type="ORF">EV138_3752</name>
</gene>
<proteinExistence type="predicted"/>
<protein>
    <submittedName>
        <fullName evidence="2">Uncharacterized protein</fullName>
    </submittedName>
</protein>
<dbReference type="SUPFAM" id="SSF50998">
    <property type="entry name" value="Quinoprotein alcohol dehydrogenase-like"/>
    <property type="match status" value="1"/>
</dbReference>
<evidence type="ECO:0000256" key="1">
    <source>
        <dbReference type="SAM" id="MobiDB-lite"/>
    </source>
</evidence>
<dbReference type="InterPro" id="IPR015943">
    <property type="entry name" value="WD40/YVTN_repeat-like_dom_sf"/>
</dbReference>
<evidence type="ECO:0000313" key="2">
    <source>
        <dbReference type="EMBL" id="TDU90167.1"/>
    </source>
</evidence>
<feature type="region of interest" description="Disordered" evidence="1">
    <location>
        <begin position="26"/>
        <end position="53"/>
    </location>
</feature>
<evidence type="ECO:0000313" key="3">
    <source>
        <dbReference type="Proteomes" id="UP000295151"/>
    </source>
</evidence>
<dbReference type="InterPro" id="IPR011047">
    <property type="entry name" value="Quinoprotein_ADH-like_sf"/>
</dbReference>
<keyword evidence="3" id="KW-1185">Reference proteome</keyword>
<feature type="compositionally biased region" description="Low complexity" evidence="1">
    <location>
        <begin position="419"/>
        <end position="440"/>
    </location>
</feature>
<dbReference type="OrthoDB" id="3394166at2"/>
<dbReference type="EMBL" id="SOCE01000001">
    <property type="protein sequence ID" value="TDU90167.1"/>
    <property type="molecule type" value="Genomic_DNA"/>
</dbReference>
<dbReference type="Proteomes" id="UP000295151">
    <property type="component" value="Unassembled WGS sequence"/>
</dbReference>
<comment type="caution">
    <text evidence="2">The sequence shown here is derived from an EMBL/GenBank/DDBJ whole genome shotgun (WGS) entry which is preliminary data.</text>
</comment>
<accession>A0A4R7TFH6</accession>
<name>A0A4R7TFH6_9ACTN</name>
<dbReference type="PROSITE" id="PS51257">
    <property type="entry name" value="PROKAR_LIPOPROTEIN"/>
    <property type="match status" value="1"/>
</dbReference>
<dbReference type="RefSeq" id="WP_133980115.1">
    <property type="nucleotide sequence ID" value="NZ_SOCE01000001.1"/>
</dbReference>
<sequence>MPDLRVLRPLITATVALTLLAGCGGGDDNDKATDKPSDGGSSASEDPSGPALATFDQPKAFAPVAALAKGGVAGMPNLYYTEAGMVGKTALYGLRTGLAGNTLDANSWEVPSAKDSTTKTTDLTAPMAVQLDGKEVVAIAYKQVVEGGGTQKSHDQVSFQWIDPAEGDVLATAVADLSTLLGPGNSSSGLGNPAYDPATGQIVVSLQAQYDEAAPSKVRDFSVFADPATKKATTIPAIRAAGVLNGVVVGVKGSQQEGAKDNAIVQADGVTGAVKKTVPVPAMNYLTPTGSGGKHAYFAGTGSVAGAKDDADHANAIYAADIATGEVVENKLPPSGDSNEATCFSDHVAAVVCNRSLGDQKTAISGFDDATGKLAWGYDSSSNRLVPKITTIYNGLVYGQADSQPAILDAKTGQDVVVPSATPSATPTAGTTPDDTSSSGIGNVGGWGDTSLLSGNQLSPVMVSKYGSVYLQEPGNKATLTTEKILVVQKAIG</sequence>
<organism evidence="2 3">
    <name type="scientific">Kribbella voronezhensis</name>
    <dbReference type="NCBI Taxonomy" id="2512212"/>
    <lineage>
        <taxon>Bacteria</taxon>
        <taxon>Bacillati</taxon>
        <taxon>Actinomycetota</taxon>
        <taxon>Actinomycetes</taxon>
        <taxon>Propionibacteriales</taxon>
        <taxon>Kribbellaceae</taxon>
        <taxon>Kribbella</taxon>
    </lineage>
</organism>
<feature type="compositionally biased region" description="Basic and acidic residues" evidence="1">
    <location>
        <begin position="28"/>
        <end position="37"/>
    </location>
</feature>
<feature type="region of interest" description="Disordered" evidence="1">
    <location>
        <begin position="418"/>
        <end position="443"/>
    </location>
</feature>